<dbReference type="PANTHER" id="PTHR33112:SF12">
    <property type="entry name" value="HETEROKARYON INCOMPATIBILITY DOMAIN-CONTAINING PROTEIN"/>
    <property type="match status" value="1"/>
</dbReference>
<feature type="domain" description="Heterokaryon incompatibility" evidence="1">
    <location>
        <begin position="206"/>
        <end position="356"/>
    </location>
</feature>
<dbReference type="AlphaFoldDB" id="A0A9P8UHC9"/>
<keyword evidence="3" id="KW-1185">Reference proteome</keyword>
<sequence>MARLENPSALVPINGQAWPGNEVDEHCDICEKVLSVFHHPFEEWVEVHLGLVSDVIKSPCSHVEWIIRTRLDCTLIGPPLTIEDYESRWIRFVKWPESTRAQLLISYDTSYKKYYGEEWRDTCQIGGNQVELVKHSSKKAYVGWARLLDKDWINLDIIRNWMDCCRREHKPQCRDRTLPATEEIQPLWLIDVIDGCVVPSPGRVTYITLSYTWGQTKNFRTLSSNLEQVQRPHSLVSGDIAKEIPETIRNAFDLVRLLGERYLWVDSICIVQDHTRAVESELYQMHRIYSSSFMTIIAKDGTAANHGLRGVPGVSQARAGAQKIIRLSGGEMLSEAADSPSPPSSAYDQRMWTFQEELFANRSLIFELGRVTWRCNCAVWHEHLLEHKRESSVEKSQLHSHMTDWINMEFPKLWDLHWLIGVFNSRVLTFPGDVLHAFSGIQTSLHSIFPGGVLFGHPELFFDTALVWRGDKGIRPRWNGRHPSMHDNLPSWSWMAWEGTIMFIADGSTHRDWFQVATGSITTWYARKSPNSTEKRRIECTWDNYLNECPPGWTRYARDPMKQKYWYVHEEKELKLEYPVPVLCKGMIAALKEQYQYVSCETTHAFITMAPEPVEEGNCFAGVVLQDDLGNFVGRLEPHYRQVSMVPEKIELVAIVRGRYEHREGSIEYVEDCYFVLWIEWENHVAYRRTSGYVLTEKWEALREKAPIELILG</sequence>
<protein>
    <submittedName>
        <fullName evidence="2">Heterokaryon incompatibility protein-domain-containing protein</fullName>
    </submittedName>
</protein>
<dbReference type="OrthoDB" id="5428863at2759"/>
<evidence type="ECO:0000259" key="1">
    <source>
        <dbReference type="Pfam" id="PF06985"/>
    </source>
</evidence>
<dbReference type="Pfam" id="PF06985">
    <property type="entry name" value="HET"/>
    <property type="match status" value="1"/>
</dbReference>
<dbReference type="GeneID" id="70132242"/>
<comment type="caution">
    <text evidence="2">The sequence shown here is derived from an EMBL/GenBank/DDBJ whole genome shotgun (WGS) entry which is preliminary data.</text>
</comment>
<reference evidence="2" key="1">
    <citation type="journal article" date="2021" name="Nat. Commun.">
        <title>Genetic determinants of endophytism in the Arabidopsis root mycobiome.</title>
        <authorList>
            <person name="Mesny F."/>
            <person name="Miyauchi S."/>
            <person name="Thiergart T."/>
            <person name="Pickel B."/>
            <person name="Atanasova L."/>
            <person name="Karlsson M."/>
            <person name="Huettel B."/>
            <person name="Barry K.W."/>
            <person name="Haridas S."/>
            <person name="Chen C."/>
            <person name="Bauer D."/>
            <person name="Andreopoulos W."/>
            <person name="Pangilinan J."/>
            <person name="LaButti K."/>
            <person name="Riley R."/>
            <person name="Lipzen A."/>
            <person name="Clum A."/>
            <person name="Drula E."/>
            <person name="Henrissat B."/>
            <person name="Kohler A."/>
            <person name="Grigoriev I.V."/>
            <person name="Martin F.M."/>
            <person name="Hacquard S."/>
        </authorList>
    </citation>
    <scope>NUCLEOTIDE SEQUENCE</scope>
    <source>
        <strain evidence="2">MPI-SDFR-AT-0073</strain>
    </source>
</reference>
<dbReference type="Proteomes" id="UP000758603">
    <property type="component" value="Unassembled WGS sequence"/>
</dbReference>
<evidence type="ECO:0000313" key="2">
    <source>
        <dbReference type="EMBL" id="KAH6652239.1"/>
    </source>
</evidence>
<dbReference type="RefSeq" id="XP_045956517.1">
    <property type="nucleotide sequence ID" value="XM_046103350.1"/>
</dbReference>
<dbReference type="PANTHER" id="PTHR33112">
    <property type="entry name" value="DOMAIN PROTEIN, PUTATIVE-RELATED"/>
    <property type="match status" value="1"/>
</dbReference>
<dbReference type="InterPro" id="IPR010730">
    <property type="entry name" value="HET"/>
</dbReference>
<organism evidence="2 3">
    <name type="scientific">Truncatella angustata</name>
    <dbReference type="NCBI Taxonomy" id="152316"/>
    <lineage>
        <taxon>Eukaryota</taxon>
        <taxon>Fungi</taxon>
        <taxon>Dikarya</taxon>
        <taxon>Ascomycota</taxon>
        <taxon>Pezizomycotina</taxon>
        <taxon>Sordariomycetes</taxon>
        <taxon>Xylariomycetidae</taxon>
        <taxon>Amphisphaeriales</taxon>
        <taxon>Sporocadaceae</taxon>
        <taxon>Truncatella</taxon>
    </lineage>
</organism>
<name>A0A9P8UHC9_9PEZI</name>
<proteinExistence type="predicted"/>
<gene>
    <name evidence="2" type="ORF">BKA67DRAFT_573391</name>
</gene>
<accession>A0A9P8UHC9</accession>
<dbReference type="EMBL" id="JAGPXC010000006">
    <property type="protein sequence ID" value="KAH6652239.1"/>
    <property type="molecule type" value="Genomic_DNA"/>
</dbReference>
<evidence type="ECO:0000313" key="3">
    <source>
        <dbReference type="Proteomes" id="UP000758603"/>
    </source>
</evidence>